<name>A0AAW1PC73_9CHLO</name>
<evidence type="ECO:0000259" key="1">
    <source>
        <dbReference type="Pfam" id="PF04536"/>
    </source>
</evidence>
<dbReference type="InterPro" id="IPR007621">
    <property type="entry name" value="TPM_dom"/>
</dbReference>
<dbReference type="EMBL" id="JALJOQ010000031">
    <property type="protein sequence ID" value="KAK9807339.1"/>
    <property type="molecule type" value="Genomic_DNA"/>
</dbReference>
<protein>
    <recommendedName>
        <fullName evidence="1">TPM domain-containing protein</fullName>
    </recommendedName>
</protein>
<dbReference type="PANTHER" id="PTHR35514">
    <property type="entry name" value="THYLAKOID LUMENAL 15.0 KDA PROTEIN 2, CHLOROPLASTIC"/>
    <property type="match status" value="1"/>
</dbReference>
<gene>
    <name evidence="2" type="ORF">WJX73_003143</name>
</gene>
<evidence type="ECO:0000313" key="3">
    <source>
        <dbReference type="Proteomes" id="UP001465755"/>
    </source>
</evidence>
<comment type="caution">
    <text evidence="2">The sequence shown here is derived from an EMBL/GenBank/DDBJ whole genome shotgun (WGS) entry which is preliminary data.</text>
</comment>
<feature type="domain" description="TPM" evidence="1">
    <location>
        <begin position="115"/>
        <end position="229"/>
    </location>
</feature>
<accession>A0AAW1PC73</accession>
<dbReference type="Pfam" id="PF04536">
    <property type="entry name" value="TPM_phosphatase"/>
    <property type="match status" value="1"/>
</dbReference>
<dbReference type="AlphaFoldDB" id="A0AAW1PC73"/>
<dbReference type="PANTHER" id="PTHR35514:SF1">
    <property type="entry name" value="THYLAKOID LUMENAL 15.0 KDA PROTEIN 2, CHLOROPLASTIC"/>
    <property type="match status" value="1"/>
</dbReference>
<dbReference type="Proteomes" id="UP001465755">
    <property type="component" value="Unassembled WGS sequence"/>
</dbReference>
<reference evidence="2 3" key="1">
    <citation type="journal article" date="2024" name="Nat. Commun.">
        <title>Phylogenomics reveals the evolutionary origins of lichenization in chlorophyte algae.</title>
        <authorList>
            <person name="Puginier C."/>
            <person name="Libourel C."/>
            <person name="Otte J."/>
            <person name="Skaloud P."/>
            <person name="Haon M."/>
            <person name="Grisel S."/>
            <person name="Petersen M."/>
            <person name="Berrin J.G."/>
            <person name="Delaux P.M."/>
            <person name="Dal Grande F."/>
            <person name="Keller J."/>
        </authorList>
    </citation>
    <scope>NUCLEOTIDE SEQUENCE [LARGE SCALE GENOMIC DNA]</scope>
    <source>
        <strain evidence="2 3">SAG 2036</strain>
    </source>
</reference>
<sequence>MPLHTLGLSNSFQEHDLAVCRCSHTLARPPRSVVHTQKRWRALQCAPKAFSNHFQQRTESAVGGGLVHHAASAVRSTLTAAAALSLSFLLVTGNASARWEGVNKPELLPKDFTTVIDVAGFLTNGEEQRIKTEIENLEQDKGIKLRVLAQNYPETPGLAIKDFWGVDGMTIVFVADTNTGNLLNFNVGKDVDLLMPRNFWSRLAGKYGNKFYWQDKGQGEAITNTVSAIDFCAREPMGRDQCQKIQGEMGEEPSSGKLGKFFFNS</sequence>
<proteinExistence type="predicted"/>
<organism evidence="2 3">
    <name type="scientific">Symbiochloris irregularis</name>
    <dbReference type="NCBI Taxonomy" id="706552"/>
    <lineage>
        <taxon>Eukaryota</taxon>
        <taxon>Viridiplantae</taxon>
        <taxon>Chlorophyta</taxon>
        <taxon>core chlorophytes</taxon>
        <taxon>Trebouxiophyceae</taxon>
        <taxon>Trebouxiales</taxon>
        <taxon>Trebouxiaceae</taxon>
        <taxon>Symbiochloris</taxon>
    </lineage>
</organism>
<evidence type="ECO:0000313" key="2">
    <source>
        <dbReference type="EMBL" id="KAK9807339.1"/>
    </source>
</evidence>
<keyword evidence="3" id="KW-1185">Reference proteome</keyword>